<evidence type="ECO:0000256" key="4">
    <source>
        <dbReference type="ARBA" id="ARBA00022989"/>
    </source>
</evidence>
<dbReference type="PANTHER" id="PTHR13326:SF21">
    <property type="entry name" value="PSEUDOURIDYLATE SYNTHASE PUS7L"/>
    <property type="match status" value="1"/>
</dbReference>
<dbReference type="InterPro" id="IPR044861">
    <property type="entry name" value="IPNS-like_FE2OG_OXY"/>
</dbReference>
<evidence type="ECO:0000256" key="1">
    <source>
        <dbReference type="ARBA" id="ARBA00004141"/>
    </source>
</evidence>
<dbReference type="Pfam" id="PF14226">
    <property type="entry name" value="DIOX_N"/>
    <property type="match status" value="1"/>
</dbReference>
<reference evidence="11 12" key="2">
    <citation type="submission" date="2024-05" db="EMBL/GenBank/DDBJ databases">
        <authorList>
            <person name="Chen Y."/>
            <person name="Shah S."/>
            <person name="Dougan E. K."/>
            <person name="Thang M."/>
            <person name="Chan C."/>
        </authorList>
    </citation>
    <scope>NUCLEOTIDE SEQUENCE [LARGE SCALE GENOMIC DNA]</scope>
</reference>
<dbReference type="CDD" id="cd02576">
    <property type="entry name" value="PseudoU_synth_ScPUS7"/>
    <property type="match status" value="1"/>
</dbReference>
<feature type="transmembrane region" description="Helical" evidence="8">
    <location>
        <begin position="1201"/>
        <end position="1222"/>
    </location>
</feature>
<feature type="compositionally biased region" description="Basic and acidic residues" evidence="7">
    <location>
        <begin position="382"/>
        <end position="410"/>
    </location>
</feature>
<dbReference type="InterPro" id="IPR020103">
    <property type="entry name" value="PsdUridine_synth_cat_dom_sf"/>
</dbReference>
<dbReference type="InterPro" id="IPR042214">
    <property type="entry name" value="TruD_catalytic"/>
</dbReference>
<dbReference type="GO" id="GO:0000139">
    <property type="term" value="C:Golgi membrane"/>
    <property type="evidence" value="ECO:0007669"/>
    <property type="project" value="InterPro"/>
</dbReference>
<feature type="transmembrane region" description="Helical" evidence="8">
    <location>
        <begin position="1035"/>
        <end position="1053"/>
    </location>
</feature>
<evidence type="ECO:0000256" key="6">
    <source>
        <dbReference type="ARBA" id="ARBA00023235"/>
    </source>
</evidence>
<proteinExistence type="inferred from homology"/>
<dbReference type="Pfam" id="PF01142">
    <property type="entry name" value="TruD"/>
    <property type="match status" value="2"/>
</dbReference>
<dbReference type="SUPFAM" id="SSF55120">
    <property type="entry name" value="Pseudouridine synthase"/>
    <property type="match status" value="1"/>
</dbReference>
<dbReference type="SUPFAM" id="SSF81631">
    <property type="entry name" value="PAP/OAS1 substrate-binding domain"/>
    <property type="match status" value="1"/>
</dbReference>
<dbReference type="GO" id="GO:0001522">
    <property type="term" value="P:pseudouridine synthesis"/>
    <property type="evidence" value="ECO:0007669"/>
    <property type="project" value="InterPro"/>
</dbReference>
<dbReference type="OrthoDB" id="447290at2759"/>
<evidence type="ECO:0000313" key="10">
    <source>
        <dbReference type="EMBL" id="CAI3973827.1"/>
    </source>
</evidence>
<feature type="compositionally biased region" description="Basic residues" evidence="7">
    <location>
        <begin position="160"/>
        <end position="179"/>
    </location>
</feature>
<organism evidence="10">
    <name type="scientific">Cladocopium goreaui</name>
    <dbReference type="NCBI Taxonomy" id="2562237"/>
    <lineage>
        <taxon>Eukaryota</taxon>
        <taxon>Sar</taxon>
        <taxon>Alveolata</taxon>
        <taxon>Dinophyceae</taxon>
        <taxon>Suessiales</taxon>
        <taxon>Symbiodiniaceae</taxon>
        <taxon>Cladocopium</taxon>
    </lineage>
</organism>
<dbReference type="Gene3D" id="3.30.2350.20">
    <property type="entry name" value="TruD, catalytic domain"/>
    <property type="match status" value="1"/>
</dbReference>
<dbReference type="EMBL" id="CAMXCT010000102">
    <property type="protein sequence ID" value="CAI3973827.1"/>
    <property type="molecule type" value="Genomic_DNA"/>
</dbReference>
<evidence type="ECO:0000256" key="7">
    <source>
        <dbReference type="SAM" id="MobiDB-lite"/>
    </source>
</evidence>
<comment type="caution">
    <text evidence="10">The sequence shown here is derived from an EMBL/GenBank/DDBJ whole genome shotgun (WGS) entry which is preliminary data.</text>
</comment>
<evidence type="ECO:0000256" key="8">
    <source>
        <dbReference type="SAM" id="Phobius"/>
    </source>
</evidence>
<dbReference type="Pfam" id="PF04142">
    <property type="entry name" value="Nuc_sug_transp"/>
    <property type="match status" value="1"/>
</dbReference>
<dbReference type="InterPro" id="IPR027443">
    <property type="entry name" value="IPNS-like_sf"/>
</dbReference>
<dbReference type="InterPro" id="IPR011760">
    <property type="entry name" value="PsdUridine_synth_TruD_insert"/>
</dbReference>
<dbReference type="GO" id="GO:0003723">
    <property type="term" value="F:RNA binding"/>
    <property type="evidence" value="ECO:0007669"/>
    <property type="project" value="InterPro"/>
</dbReference>
<comment type="subcellular location">
    <subcellularLocation>
        <location evidence="1">Membrane</location>
        <topology evidence="1">Multi-pass membrane protein</topology>
    </subcellularLocation>
</comment>
<feature type="transmembrane region" description="Helical" evidence="8">
    <location>
        <begin position="1126"/>
        <end position="1147"/>
    </location>
</feature>
<gene>
    <name evidence="10" type="ORF">C1SCF055_LOCUS2279</name>
</gene>
<feature type="transmembrane region" description="Helical" evidence="8">
    <location>
        <begin position="1005"/>
        <end position="1023"/>
    </location>
</feature>
<dbReference type="GO" id="GO:0015165">
    <property type="term" value="F:pyrimidine nucleotide-sugar transmembrane transporter activity"/>
    <property type="evidence" value="ECO:0007669"/>
    <property type="project" value="InterPro"/>
</dbReference>
<feature type="region of interest" description="Disordered" evidence="7">
    <location>
        <begin position="141"/>
        <end position="193"/>
    </location>
</feature>
<evidence type="ECO:0000259" key="9">
    <source>
        <dbReference type="PROSITE" id="PS50984"/>
    </source>
</evidence>
<dbReference type="EMBL" id="CAMXCT020000102">
    <property type="protein sequence ID" value="CAL1127202.1"/>
    <property type="molecule type" value="Genomic_DNA"/>
</dbReference>
<sequence length="1308" mass="143097">MVKVELHLTELITPGAVAAELKRDAEERREARNSLGSSFAFEAETQTELEDAVGPTFSKELLGFLQQQSPRSSETQVEMAEVTATPPGYVDFDAADIKDGSKEARKKAHEVILKHFGSFLNTETVESSGVRMLRVWMREAEKKAKEPTASEQGTGDGAKGRKGKGKGGKDKKGKGKKKGEKGGGKKASEEGASAFGTIRREGWPKDRPDYLYFRLYKENCDTGEAVSSIARCVGRSVKQFTFAGTKDKRAATVQQICAHRLPADQLRRTVLHRLWDKRLRICALEYRKDRLRLGQLRGNRFRIVLRNVPAEIFQAADATEGSKDSLGALGLAFQAAGKGFLNYFGLQRFGTREVKTHRVGAAIIAGRWEAAVHLILGCKEGKRPAGPTEVERPSKLPRLDDASDKSEKPQEQGQEGKGCNKGKQKLVSEAQRVYLETGDAQRALDIMPRSQHLERCILGAMARGLPFVSLYAHAAQSLVWNAVLSRRIRTFGRQPVEGDLVFQAEGQEAEAMDEILDCGEDDASEEESCFEDLAIQQKMPPLFLQGADCRFCSNLAAVAAGDLSLSRASLAPNKESLGELFLEFFRYYGYVYDCGAIAIRDTSSFTMKFEGQSFFVVDNPFEPGKDVANIEVRLFTRLREEFRRAHAVLCEGSGLAELCQAPPVPGTDPLAGMIRRDGSEARGHRHAFLRSPDGLCGFSRGEACRVADGGVKKFCFEVGAGCLLLTELPNDLSRLHEELMSSGREFFALPVMEKEKVGYQQSPEFRGYMRQGAENTAGAVDEREQLEFGREEARPSIARAEGGMLHSRLRGPNQWPAEPPSLKPLMLRWLQEMEELSRRLTQALSLSLGLEATALDHYFREPHVQAKLVHYPPPQDRGDGSLGVGAHCDSGFLTLLWQDASGGLEFLDAHGRWIPATPQAASLVCNLGEVVQLLSAGVYPATVCIEFYGQSKSFGPFDWETLQDLSGLFRRTMGIFIVFVLSRALHPMVIDYSKVDGKMLYSKNSPAIMSQLLSMVFVNFLAWKEEGMKGVKACWAIPQGASIFIVIGLWYAFGDFLEMLSMGAMKGGVYQLLLQSKLLITAVMMMQLKGTKQSDLQWSVLVAATLAISAFVMVDSGSSDGDSGIPLVGVAMVLFKVGVSCYAAVLSDAKLKGFSSMSMSAKLSLMSLSRVIASVAIAAVMEPDVQPSYKVSQAAGFFDHWTMATWIVTLSFTSKSLITLYLLKSLDGIQKNVGEALAVIVIFLGQIAAGSSVFNLCAFLLALLVVILVRIYGLAGKVAKPKAVEADKGKLGSSDVKLVGISNTANSP</sequence>
<dbReference type="GO" id="GO:0005634">
    <property type="term" value="C:nucleus"/>
    <property type="evidence" value="ECO:0007669"/>
    <property type="project" value="TreeGrafter"/>
</dbReference>
<dbReference type="PROSITE" id="PS50984">
    <property type="entry name" value="TRUD"/>
    <property type="match status" value="1"/>
</dbReference>
<feature type="region of interest" description="Disordered" evidence="7">
    <location>
        <begin position="382"/>
        <end position="422"/>
    </location>
</feature>
<keyword evidence="6" id="KW-0413">Isomerase</keyword>
<dbReference type="EMBL" id="CAMXCT030000102">
    <property type="protein sequence ID" value="CAL4761139.1"/>
    <property type="molecule type" value="Genomic_DNA"/>
</dbReference>
<evidence type="ECO:0000313" key="12">
    <source>
        <dbReference type="Proteomes" id="UP001152797"/>
    </source>
</evidence>
<evidence type="ECO:0000256" key="3">
    <source>
        <dbReference type="ARBA" id="ARBA00022692"/>
    </source>
</evidence>
<keyword evidence="12" id="KW-1185">Reference proteome</keyword>
<feature type="transmembrane region" description="Helical" evidence="8">
    <location>
        <begin position="1098"/>
        <end position="1114"/>
    </location>
</feature>
<evidence type="ECO:0000256" key="2">
    <source>
        <dbReference type="ARBA" id="ARBA00007953"/>
    </source>
</evidence>
<evidence type="ECO:0000313" key="11">
    <source>
        <dbReference type="EMBL" id="CAL4761139.1"/>
    </source>
</evidence>
<accession>A0A9P1BI97</accession>
<keyword evidence="4 8" id="KW-1133">Transmembrane helix</keyword>
<name>A0A9P1BI97_9DINO</name>
<feature type="transmembrane region" description="Helical" evidence="8">
    <location>
        <begin position="1068"/>
        <end position="1086"/>
    </location>
</feature>
<dbReference type="SUPFAM" id="SSF51197">
    <property type="entry name" value="Clavaminate synthase-like"/>
    <property type="match status" value="1"/>
</dbReference>
<evidence type="ECO:0000256" key="5">
    <source>
        <dbReference type="ARBA" id="ARBA00023136"/>
    </source>
</evidence>
<keyword evidence="5 8" id="KW-0472">Membrane</keyword>
<dbReference type="Gene3D" id="2.60.120.330">
    <property type="entry name" value="B-lactam Antibiotic, Isopenicillin N Synthase, Chain"/>
    <property type="match status" value="1"/>
</dbReference>
<dbReference type="InterPro" id="IPR026992">
    <property type="entry name" value="DIOX_N"/>
</dbReference>
<comment type="similarity">
    <text evidence="2">Belongs to the pseudouridine synthase TruD family.</text>
</comment>
<feature type="compositionally biased region" description="Basic and acidic residues" evidence="7">
    <location>
        <begin position="180"/>
        <end position="189"/>
    </location>
</feature>
<feature type="transmembrane region" description="Helical" evidence="8">
    <location>
        <begin position="1253"/>
        <end position="1272"/>
    </location>
</feature>
<keyword evidence="3 8" id="KW-0812">Transmembrane</keyword>
<dbReference type="Proteomes" id="UP001152797">
    <property type="component" value="Unassembled WGS sequence"/>
</dbReference>
<reference evidence="10" key="1">
    <citation type="submission" date="2022-10" db="EMBL/GenBank/DDBJ databases">
        <authorList>
            <person name="Chen Y."/>
            <person name="Dougan E. K."/>
            <person name="Chan C."/>
            <person name="Rhodes N."/>
            <person name="Thang M."/>
        </authorList>
    </citation>
    <scope>NUCLEOTIDE SEQUENCE</scope>
</reference>
<dbReference type="InterPro" id="IPR007271">
    <property type="entry name" value="Nuc_sug_transpt"/>
</dbReference>
<feature type="domain" description="TRUD" evidence="9">
    <location>
        <begin position="339"/>
        <end position="596"/>
    </location>
</feature>
<dbReference type="Pfam" id="PF03171">
    <property type="entry name" value="2OG-FeII_Oxy"/>
    <property type="match status" value="1"/>
</dbReference>
<dbReference type="PANTHER" id="PTHR13326">
    <property type="entry name" value="TRNA PSEUDOURIDINE SYNTHASE D"/>
    <property type="match status" value="1"/>
</dbReference>
<dbReference type="InterPro" id="IPR001656">
    <property type="entry name" value="PsdUridine_synth_TruD"/>
</dbReference>
<feature type="transmembrane region" description="Helical" evidence="8">
    <location>
        <begin position="1159"/>
        <end position="1181"/>
    </location>
</feature>
<dbReference type="GO" id="GO:0009982">
    <property type="term" value="F:pseudouridine synthase activity"/>
    <property type="evidence" value="ECO:0007669"/>
    <property type="project" value="InterPro"/>
</dbReference>
<protein>
    <recommendedName>
        <fullName evidence="9">TRUD domain-containing protein</fullName>
    </recommendedName>
</protein>
<dbReference type="Gene3D" id="1.10.1410.10">
    <property type="match status" value="1"/>
</dbReference>